<feature type="domain" description="3-hydroxyisobutyrate dehydrogenase-like NAD-binding" evidence="4">
    <location>
        <begin position="172"/>
        <end position="286"/>
    </location>
</feature>
<proteinExistence type="predicted"/>
<organism evidence="5">
    <name type="scientific">marine metagenome</name>
    <dbReference type="NCBI Taxonomy" id="408172"/>
    <lineage>
        <taxon>unclassified sequences</taxon>
        <taxon>metagenomes</taxon>
        <taxon>ecological metagenomes</taxon>
    </lineage>
</organism>
<dbReference type="InterPro" id="IPR015815">
    <property type="entry name" value="HIBADH-related"/>
</dbReference>
<dbReference type="InterPro" id="IPR008927">
    <property type="entry name" value="6-PGluconate_DH-like_C_sf"/>
</dbReference>
<sequence length="308" mass="33051">MSNYTHTIGWIGAGRMGYAMAKNLLDAGCDVSIYNRTRSKAEPLAEFGAKIVDTPKDLSDRDIVFTMVSGPDDLLNVTFGENGVLTADEKKPKLLVDCSSVSEEASAATRKKANKIDVAVLAAPVSGNAKVVKAGKLTIVASGPRQSFEMAEPYLNAIGVGATYVGENELARMVKICHNLLLGVVTQNLSEITVLAEKGGVPRHAFLDFINKSVMGSMFTRYKTPAFVNLDMTPTFTPELLRKDLDLGLTAGKNLGVPLPVTQLARDMVQKTIDAGHSGRDFSVLLEEQAKESGLKLKPEHVEVGDGL</sequence>
<dbReference type="Pfam" id="PF14833">
    <property type="entry name" value="NAD_binding_11"/>
    <property type="match status" value="1"/>
</dbReference>
<accession>A0A381Z0J5</accession>
<keyword evidence="1" id="KW-0560">Oxidoreductase</keyword>
<dbReference type="InterPro" id="IPR051265">
    <property type="entry name" value="HIBADH-related_NP60_sf"/>
</dbReference>
<dbReference type="SUPFAM" id="SSF51735">
    <property type="entry name" value="NAD(P)-binding Rossmann-fold domains"/>
    <property type="match status" value="1"/>
</dbReference>
<dbReference type="PANTHER" id="PTHR43580">
    <property type="entry name" value="OXIDOREDUCTASE GLYR1-RELATED"/>
    <property type="match status" value="1"/>
</dbReference>
<keyword evidence="2" id="KW-0520">NAD</keyword>
<protein>
    <recommendedName>
        <fullName evidence="6">6-phosphogluconate dehydrogenase NADP-binding domain-containing protein</fullName>
    </recommendedName>
</protein>
<dbReference type="InterPro" id="IPR036291">
    <property type="entry name" value="NAD(P)-bd_dom_sf"/>
</dbReference>
<evidence type="ECO:0000259" key="4">
    <source>
        <dbReference type="Pfam" id="PF14833"/>
    </source>
</evidence>
<dbReference type="Gene3D" id="3.40.50.720">
    <property type="entry name" value="NAD(P)-binding Rossmann-like Domain"/>
    <property type="match status" value="1"/>
</dbReference>
<gene>
    <name evidence="5" type="ORF">METZ01_LOCUS135574</name>
</gene>
<dbReference type="InterPro" id="IPR013328">
    <property type="entry name" value="6PGD_dom2"/>
</dbReference>
<dbReference type="EMBL" id="UINC01019526">
    <property type="protein sequence ID" value="SVA82720.1"/>
    <property type="molecule type" value="Genomic_DNA"/>
</dbReference>
<dbReference type="InterPro" id="IPR029154">
    <property type="entry name" value="HIBADH-like_NADP-bd"/>
</dbReference>
<evidence type="ECO:0000256" key="2">
    <source>
        <dbReference type="ARBA" id="ARBA00023027"/>
    </source>
</evidence>
<reference evidence="5" key="1">
    <citation type="submission" date="2018-05" db="EMBL/GenBank/DDBJ databases">
        <authorList>
            <person name="Lanie J.A."/>
            <person name="Ng W.-L."/>
            <person name="Kazmierczak K.M."/>
            <person name="Andrzejewski T.M."/>
            <person name="Davidsen T.M."/>
            <person name="Wayne K.J."/>
            <person name="Tettelin H."/>
            <person name="Glass J.I."/>
            <person name="Rusch D."/>
            <person name="Podicherti R."/>
            <person name="Tsui H.-C.T."/>
            <person name="Winkler M.E."/>
        </authorList>
    </citation>
    <scope>NUCLEOTIDE SEQUENCE</scope>
</reference>
<dbReference type="GO" id="GO:0050661">
    <property type="term" value="F:NADP binding"/>
    <property type="evidence" value="ECO:0007669"/>
    <property type="project" value="InterPro"/>
</dbReference>
<dbReference type="Pfam" id="PF03446">
    <property type="entry name" value="NAD_binding_2"/>
    <property type="match status" value="1"/>
</dbReference>
<dbReference type="GO" id="GO:0051287">
    <property type="term" value="F:NAD binding"/>
    <property type="evidence" value="ECO:0007669"/>
    <property type="project" value="InterPro"/>
</dbReference>
<dbReference type="SUPFAM" id="SSF48179">
    <property type="entry name" value="6-phosphogluconate dehydrogenase C-terminal domain-like"/>
    <property type="match status" value="1"/>
</dbReference>
<evidence type="ECO:0008006" key="6">
    <source>
        <dbReference type="Google" id="ProtNLM"/>
    </source>
</evidence>
<feature type="domain" description="6-phosphogluconate dehydrogenase NADP-binding" evidence="3">
    <location>
        <begin position="7"/>
        <end position="166"/>
    </location>
</feature>
<name>A0A381Z0J5_9ZZZZ</name>
<evidence type="ECO:0000259" key="3">
    <source>
        <dbReference type="Pfam" id="PF03446"/>
    </source>
</evidence>
<evidence type="ECO:0000256" key="1">
    <source>
        <dbReference type="ARBA" id="ARBA00023002"/>
    </source>
</evidence>
<dbReference type="PIRSF" id="PIRSF000103">
    <property type="entry name" value="HIBADH"/>
    <property type="match status" value="1"/>
</dbReference>
<evidence type="ECO:0000313" key="5">
    <source>
        <dbReference type="EMBL" id="SVA82720.1"/>
    </source>
</evidence>
<dbReference type="Gene3D" id="1.10.1040.10">
    <property type="entry name" value="N-(1-d-carboxylethyl)-l-norvaline Dehydrogenase, domain 2"/>
    <property type="match status" value="1"/>
</dbReference>
<dbReference type="GO" id="GO:0016491">
    <property type="term" value="F:oxidoreductase activity"/>
    <property type="evidence" value="ECO:0007669"/>
    <property type="project" value="UniProtKB-KW"/>
</dbReference>
<dbReference type="PANTHER" id="PTHR43580:SF2">
    <property type="entry name" value="CYTOKINE-LIKE NUCLEAR FACTOR N-PAC"/>
    <property type="match status" value="1"/>
</dbReference>
<dbReference type="InterPro" id="IPR006115">
    <property type="entry name" value="6PGDH_NADP-bd"/>
</dbReference>
<dbReference type="AlphaFoldDB" id="A0A381Z0J5"/>